<accession>A0A7H2BLD9</accession>
<name>A0A7H2BLD9_9MICC</name>
<proteinExistence type="predicted"/>
<evidence type="ECO:0000256" key="1">
    <source>
        <dbReference type="SAM" id="MobiDB-lite"/>
    </source>
</evidence>
<organism evidence="2 3">
    <name type="scientific">Rothia amarae</name>
    <dbReference type="NCBI Taxonomy" id="169480"/>
    <lineage>
        <taxon>Bacteria</taxon>
        <taxon>Bacillati</taxon>
        <taxon>Actinomycetota</taxon>
        <taxon>Actinomycetes</taxon>
        <taxon>Micrococcales</taxon>
        <taxon>Micrococcaceae</taxon>
        <taxon>Rothia</taxon>
    </lineage>
</organism>
<protein>
    <submittedName>
        <fullName evidence="2">Uncharacterized protein</fullName>
    </submittedName>
</protein>
<feature type="region of interest" description="Disordered" evidence="1">
    <location>
        <begin position="1"/>
        <end position="73"/>
    </location>
</feature>
<dbReference type="EMBL" id="CP061538">
    <property type="protein sequence ID" value="QNV40485.1"/>
    <property type="molecule type" value="Genomic_DNA"/>
</dbReference>
<sequence>MMTPNEGSAYSPIPRRRRGNRRATSGESEFKQEPRLAGLENSAHPIQRDPAELSEQTERDRWLKEQKPPHHSL</sequence>
<gene>
    <name evidence="2" type="ORF">IDM48_03470</name>
</gene>
<dbReference type="AlphaFoldDB" id="A0A7H2BLD9"/>
<dbReference type="Proteomes" id="UP000516421">
    <property type="component" value="Chromosome"/>
</dbReference>
<reference evidence="2 3" key="1">
    <citation type="submission" date="2020-09" db="EMBL/GenBank/DDBJ databases">
        <title>Investigation of environmental microbe.</title>
        <authorList>
            <person name="Ou Y."/>
            <person name="Kang Q."/>
        </authorList>
    </citation>
    <scope>NUCLEOTIDE SEQUENCE [LARGE SCALE GENOMIC DNA]</scope>
    <source>
        <strain evidence="2 3">KJZ-9</strain>
    </source>
</reference>
<feature type="compositionally biased region" description="Basic and acidic residues" evidence="1">
    <location>
        <begin position="46"/>
        <end position="73"/>
    </location>
</feature>
<keyword evidence="3" id="KW-1185">Reference proteome</keyword>
<evidence type="ECO:0000313" key="3">
    <source>
        <dbReference type="Proteomes" id="UP000516421"/>
    </source>
</evidence>
<dbReference type="KEGG" id="rama:IDM48_03470"/>
<evidence type="ECO:0000313" key="2">
    <source>
        <dbReference type="EMBL" id="QNV40485.1"/>
    </source>
</evidence>
<dbReference type="RefSeq" id="WP_141669322.1">
    <property type="nucleotide sequence ID" value="NZ_BAAAHX010000009.1"/>
</dbReference>